<dbReference type="EC" id="2.7.11.1" evidence="1"/>
<sequence length="772" mass="83744">MSFQNLSHLENYTEGDLIGQGSFGIIHKVTRKSDDAVFAQKQLNFSKMTTRDKQQLVAEVNILNKLQHPNIVGYVERILDSERGIIYLIMEYCGGGDLSNLIRECERSGRTIGEETIWNYFYQIALALKHCHSPGSSDHADNDGSGTSGPTGGSSSAMGRRTSSKDRERVLHRDLKPDNVFLDEGRENVKLGDFGLSKSMGAAAFANTYVGTPYYMSPELFSESSYDAKSDIWALGCVIYEMVALHPPFHQAKTHNDLANQLRSQRIPPLPRKVSPSLRDLIMQMLSFDPKLRPSAADLLATPMMDIQRRIREMNKTQKILASKVSQLDEREVSLATRERAVLERERRCSSQERRIQSLRRGLEADRELIKAERAKWDEDRRPGLLSEASSPGEMDGVVEIPGSAGPKSMVGSRVPRRSFVSRPLEEKPVPNQLVSGLPRSRDSCVFDLATPTKSAYPPSTHLVPSSIRRTGTPSRLASKSMGNLAAAARADRQREEEGGTLEAVKRDLTRSIIGSPKDYRHTGLGLGRMTAINANVTNGGNNTNGGMPRRLSPTNPFGAESRYDRPPSRPPLPSSVYSMPATTTVNTLSSIPSSSSSSSSTSVATAATATSSSSSATSLMPNTPAKYDPHDLENLPSPFLRRPTDVLSNNHSTLSSLPSPSSGSRPSIPRSRSTIVQGTVGSNAGGSLARMALGNAAAAASNPSSVTTGSHRTESGVGRPPTLQRVSRLSAVSSSVSASSNLRDRENNTRESVARAELAVGDAQRAMMMGH</sequence>
<protein>
    <recommendedName>
        <fullName evidence="1">non-specific serine/threonine protein kinase</fullName>
        <ecNumber evidence="1">2.7.11.1</ecNumber>
    </recommendedName>
</protein>
<keyword evidence="4" id="KW-0547">Nucleotide-binding</keyword>
<evidence type="ECO:0000256" key="2">
    <source>
        <dbReference type="ARBA" id="ARBA00022527"/>
    </source>
</evidence>
<dbReference type="Pfam" id="PF00069">
    <property type="entry name" value="Pkinase"/>
    <property type="match status" value="2"/>
</dbReference>
<dbReference type="Gene3D" id="1.10.510.10">
    <property type="entry name" value="Transferase(Phosphotransferase) domain 1"/>
    <property type="match status" value="1"/>
</dbReference>
<feature type="compositionally biased region" description="Low complexity" evidence="9">
    <location>
        <begin position="609"/>
        <end position="619"/>
    </location>
</feature>
<evidence type="ECO:0000256" key="7">
    <source>
        <dbReference type="ARBA" id="ARBA00047899"/>
    </source>
</evidence>
<dbReference type="InterPro" id="IPR051131">
    <property type="entry name" value="NEK_Ser/Thr_kinase_NIMA"/>
</dbReference>
<feature type="region of interest" description="Disordered" evidence="9">
    <location>
        <begin position="536"/>
        <end position="580"/>
    </location>
</feature>
<keyword evidence="6" id="KW-0067">ATP-binding</keyword>
<evidence type="ECO:0000256" key="9">
    <source>
        <dbReference type="SAM" id="MobiDB-lite"/>
    </source>
</evidence>
<evidence type="ECO:0000256" key="3">
    <source>
        <dbReference type="ARBA" id="ARBA00022679"/>
    </source>
</evidence>
<evidence type="ECO:0000313" key="11">
    <source>
        <dbReference type="EMBL" id="CDZ98223.1"/>
    </source>
</evidence>
<keyword evidence="2" id="KW-0723">Serine/threonine-protein kinase</keyword>
<feature type="region of interest" description="Disordered" evidence="9">
    <location>
        <begin position="457"/>
        <end position="482"/>
    </location>
</feature>
<dbReference type="EMBL" id="LN483326">
    <property type="protein sequence ID" value="CDZ98223.1"/>
    <property type="molecule type" value="Genomic_DNA"/>
</dbReference>
<dbReference type="GO" id="GO:0005524">
    <property type="term" value="F:ATP binding"/>
    <property type="evidence" value="ECO:0007669"/>
    <property type="project" value="UniProtKB-KW"/>
</dbReference>
<evidence type="ECO:0000259" key="10">
    <source>
        <dbReference type="PROSITE" id="PS50011"/>
    </source>
</evidence>
<evidence type="ECO:0000256" key="4">
    <source>
        <dbReference type="ARBA" id="ARBA00022741"/>
    </source>
</evidence>
<comment type="catalytic activity">
    <reaction evidence="8">
        <text>L-seryl-[protein] + ATP = O-phospho-L-seryl-[protein] + ADP + H(+)</text>
        <dbReference type="Rhea" id="RHEA:17989"/>
        <dbReference type="Rhea" id="RHEA-COMP:9863"/>
        <dbReference type="Rhea" id="RHEA-COMP:11604"/>
        <dbReference type="ChEBI" id="CHEBI:15378"/>
        <dbReference type="ChEBI" id="CHEBI:29999"/>
        <dbReference type="ChEBI" id="CHEBI:30616"/>
        <dbReference type="ChEBI" id="CHEBI:83421"/>
        <dbReference type="ChEBI" id="CHEBI:456216"/>
        <dbReference type="EC" id="2.7.11.1"/>
    </reaction>
</comment>
<dbReference type="SMART" id="SM00220">
    <property type="entry name" value="S_TKc"/>
    <property type="match status" value="1"/>
</dbReference>
<feature type="compositionally biased region" description="Polar residues" evidence="9">
    <location>
        <begin position="468"/>
        <end position="482"/>
    </location>
</feature>
<proteinExistence type="predicted"/>
<dbReference type="SUPFAM" id="SSF56112">
    <property type="entry name" value="Protein kinase-like (PK-like)"/>
    <property type="match status" value="1"/>
</dbReference>
<evidence type="ECO:0000256" key="6">
    <source>
        <dbReference type="ARBA" id="ARBA00022840"/>
    </source>
</evidence>
<feature type="region of interest" description="Disordered" evidence="9">
    <location>
        <begin position="609"/>
        <end position="683"/>
    </location>
</feature>
<reference evidence="11" key="1">
    <citation type="submission" date="2014-08" db="EMBL/GenBank/DDBJ databases">
        <authorList>
            <person name="Sharma Rahul"/>
            <person name="Thines Marco"/>
        </authorList>
    </citation>
    <scope>NUCLEOTIDE SEQUENCE</scope>
</reference>
<feature type="compositionally biased region" description="Low complexity" evidence="9">
    <location>
        <begin position="726"/>
        <end position="742"/>
    </location>
</feature>
<name>A0A0F7SKQ1_PHARH</name>
<keyword evidence="3" id="KW-0808">Transferase</keyword>
<keyword evidence="5 11" id="KW-0418">Kinase</keyword>
<organism evidence="11">
    <name type="scientific">Phaffia rhodozyma</name>
    <name type="common">Yeast</name>
    <name type="synonym">Xanthophyllomyces dendrorhous</name>
    <dbReference type="NCBI Taxonomy" id="264483"/>
    <lineage>
        <taxon>Eukaryota</taxon>
        <taxon>Fungi</taxon>
        <taxon>Dikarya</taxon>
        <taxon>Basidiomycota</taxon>
        <taxon>Agaricomycotina</taxon>
        <taxon>Tremellomycetes</taxon>
        <taxon>Cystofilobasidiales</taxon>
        <taxon>Mrakiaceae</taxon>
        <taxon>Phaffia</taxon>
    </lineage>
</organism>
<feature type="compositionally biased region" description="Low complexity" evidence="9">
    <location>
        <begin position="538"/>
        <end position="547"/>
    </location>
</feature>
<dbReference type="AlphaFoldDB" id="A0A0F7SKQ1"/>
<dbReference type="InterPro" id="IPR008271">
    <property type="entry name" value="Ser/Thr_kinase_AS"/>
</dbReference>
<feature type="region of interest" description="Disordered" evidence="9">
    <location>
        <begin position="701"/>
        <end position="753"/>
    </location>
</feature>
<dbReference type="GO" id="GO:0004674">
    <property type="term" value="F:protein serine/threonine kinase activity"/>
    <property type="evidence" value="ECO:0007669"/>
    <property type="project" value="UniProtKB-KW"/>
</dbReference>
<dbReference type="PROSITE" id="PS00108">
    <property type="entry name" value="PROTEIN_KINASE_ST"/>
    <property type="match status" value="1"/>
</dbReference>
<feature type="region of interest" description="Disordered" evidence="9">
    <location>
        <begin position="135"/>
        <end position="170"/>
    </location>
</feature>
<comment type="catalytic activity">
    <reaction evidence="7">
        <text>L-threonyl-[protein] + ATP = O-phospho-L-threonyl-[protein] + ADP + H(+)</text>
        <dbReference type="Rhea" id="RHEA:46608"/>
        <dbReference type="Rhea" id="RHEA-COMP:11060"/>
        <dbReference type="Rhea" id="RHEA-COMP:11605"/>
        <dbReference type="ChEBI" id="CHEBI:15378"/>
        <dbReference type="ChEBI" id="CHEBI:30013"/>
        <dbReference type="ChEBI" id="CHEBI:30616"/>
        <dbReference type="ChEBI" id="CHEBI:61977"/>
        <dbReference type="ChEBI" id="CHEBI:456216"/>
        <dbReference type="EC" id="2.7.11.1"/>
    </reaction>
</comment>
<evidence type="ECO:0000256" key="1">
    <source>
        <dbReference type="ARBA" id="ARBA00012513"/>
    </source>
</evidence>
<dbReference type="Gene3D" id="3.30.200.20">
    <property type="entry name" value="Phosphorylase Kinase, domain 1"/>
    <property type="match status" value="1"/>
</dbReference>
<dbReference type="PANTHER" id="PTHR44899:SF10">
    <property type="entry name" value="NIMA-RELATED KINASE 2"/>
    <property type="match status" value="1"/>
</dbReference>
<accession>A0A0F7SKQ1</accession>
<dbReference type="InterPro" id="IPR000719">
    <property type="entry name" value="Prot_kinase_dom"/>
</dbReference>
<dbReference type="CDD" id="cd08217">
    <property type="entry name" value="STKc_Nek2"/>
    <property type="match status" value="1"/>
</dbReference>
<evidence type="ECO:0000256" key="8">
    <source>
        <dbReference type="ARBA" id="ARBA00048679"/>
    </source>
</evidence>
<feature type="domain" description="Protein kinase" evidence="10">
    <location>
        <begin position="12"/>
        <end position="305"/>
    </location>
</feature>
<dbReference type="PANTHER" id="PTHR44899">
    <property type="entry name" value="CAMK FAMILY PROTEIN KINASE"/>
    <property type="match status" value="1"/>
</dbReference>
<dbReference type="PROSITE" id="PS50011">
    <property type="entry name" value="PROTEIN_KINASE_DOM"/>
    <property type="match status" value="1"/>
</dbReference>
<feature type="compositionally biased region" description="Basic and acidic residues" evidence="9">
    <location>
        <begin position="743"/>
        <end position="753"/>
    </location>
</feature>
<evidence type="ECO:0000256" key="5">
    <source>
        <dbReference type="ARBA" id="ARBA00022777"/>
    </source>
</evidence>
<feature type="compositionally biased region" description="Low complexity" evidence="9">
    <location>
        <begin position="653"/>
        <end position="676"/>
    </location>
</feature>
<dbReference type="InterPro" id="IPR011009">
    <property type="entry name" value="Kinase-like_dom_sf"/>
</dbReference>